<evidence type="ECO:0000256" key="1">
    <source>
        <dbReference type="PIRSR" id="PIRSR613078-1"/>
    </source>
</evidence>
<feature type="active site" description="Proton donor/acceptor" evidence="1">
    <location>
        <position position="78"/>
    </location>
</feature>
<accession>I7K8R5</accession>
<protein>
    <submittedName>
        <fullName evidence="3">Alpha-ribazole-5'-phosphate phosphatase</fullName>
        <ecNumber evidence="3">3.1.3.73</ecNumber>
    </submittedName>
</protein>
<feature type="active site" description="Tele-phosphohistidine intermediate" evidence="1">
    <location>
        <position position="8"/>
    </location>
</feature>
<dbReference type="SMART" id="SM00855">
    <property type="entry name" value="PGAM"/>
    <property type="match status" value="1"/>
</dbReference>
<dbReference type="AlphaFoldDB" id="I7K8R5"/>
<dbReference type="Gene3D" id="3.40.50.1240">
    <property type="entry name" value="Phosphoglycerate mutase-like"/>
    <property type="match status" value="1"/>
</dbReference>
<keyword evidence="3" id="KW-0378">Hydrolase</keyword>
<proteinExistence type="predicted"/>
<name>I7K8R5_9CLOT</name>
<dbReference type="InterPro" id="IPR029033">
    <property type="entry name" value="His_PPase_superfam"/>
</dbReference>
<dbReference type="SUPFAM" id="SSF53254">
    <property type="entry name" value="Phosphoglycerate mutase-like"/>
    <property type="match status" value="1"/>
</dbReference>
<dbReference type="PANTHER" id="PTHR48100">
    <property type="entry name" value="BROAD-SPECIFICITY PHOSPHATASE YOR283W-RELATED"/>
    <property type="match status" value="1"/>
</dbReference>
<feature type="binding site" evidence="2">
    <location>
        <begin position="7"/>
        <end position="14"/>
    </location>
    <ligand>
        <name>substrate</name>
    </ligand>
</feature>
<dbReference type="InterPro" id="IPR001345">
    <property type="entry name" value="PG/BPGM_mutase_AS"/>
</dbReference>
<dbReference type="InterPro" id="IPR050275">
    <property type="entry name" value="PGM_Phosphatase"/>
</dbReference>
<organism evidence="3 4">
    <name type="scientific">Caloramator australicus RC3</name>
    <dbReference type="NCBI Taxonomy" id="857293"/>
    <lineage>
        <taxon>Bacteria</taxon>
        <taxon>Bacillati</taxon>
        <taxon>Bacillota</taxon>
        <taxon>Clostridia</taxon>
        <taxon>Eubacteriales</taxon>
        <taxon>Clostridiaceae</taxon>
        <taxon>Caloramator</taxon>
    </lineage>
</organism>
<feature type="binding site" evidence="2">
    <location>
        <position position="57"/>
    </location>
    <ligand>
        <name>substrate</name>
    </ligand>
</feature>
<reference evidence="3 4" key="1">
    <citation type="journal article" date="2011" name="J. Bacteriol.">
        <title>Draft genome sequence of Caloramator australicus strain RC3T, a thermoanaerobe from the Great Artesian Basin of Australia.</title>
        <authorList>
            <person name="Ogg C.D."/>
            <person name="Patel B.K.C."/>
        </authorList>
    </citation>
    <scope>NUCLEOTIDE SEQUENCE [LARGE SCALE GENOMIC DNA]</scope>
    <source>
        <strain evidence="3 4">RC3</strain>
    </source>
</reference>
<dbReference type="InterPro" id="IPR013078">
    <property type="entry name" value="His_Pase_superF_clade-1"/>
</dbReference>
<dbReference type="Proteomes" id="UP000007652">
    <property type="component" value="Unassembled WGS sequence"/>
</dbReference>
<sequence>MDLYLVRHGESEDNELGVYSGSSDCNLSLKGIANVKALKPYLKKIKFEKCISSPLKRCIQTANILFTGPFEIDERLREINFGIFEGLSYNSILERFQKEVMEWNKDFVNYKIPNGESLKDLYIRTEEFIKSLDMNNKKLLIVTHGGVIRCFLCYVFNDINLFYKFQVDPASITIISIHDDFTYIKALNVKSIIPYRGD</sequence>
<dbReference type="EC" id="3.1.3.73" evidence="3"/>
<dbReference type="STRING" id="857293.CAAU_1836"/>
<evidence type="ECO:0000256" key="2">
    <source>
        <dbReference type="PIRSR" id="PIRSR613078-2"/>
    </source>
</evidence>
<dbReference type="GO" id="GO:0043755">
    <property type="term" value="F:alpha-ribazole phosphatase activity"/>
    <property type="evidence" value="ECO:0007669"/>
    <property type="project" value="UniProtKB-EC"/>
</dbReference>
<gene>
    <name evidence="3" type="ORF">CAAU_1836</name>
</gene>
<dbReference type="CDD" id="cd07067">
    <property type="entry name" value="HP_PGM_like"/>
    <property type="match status" value="1"/>
</dbReference>
<dbReference type="Pfam" id="PF00300">
    <property type="entry name" value="His_Phos_1"/>
    <property type="match status" value="1"/>
</dbReference>
<dbReference type="RefSeq" id="WP_008909178.1">
    <property type="nucleotide sequence ID" value="NZ_CAKP01000096.1"/>
</dbReference>
<dbReference type="EMBL" id="CAKP01000096">
    <property type="protein sequence ID" value="CCJ33920.1"/>
    <property type="molecule type" value="Genomic_DNA"/>
</dbReference>
<comment type="caution">
    <text evidence="3">The sequence shown here is derived from an EMBL/GenBank/DDBJ whole genome shotgun (WGS) entry which is preliminary data.</text>
</comment>
<dbReference type="eggNOG" id="COG0406">
    <property type="taxonomic scope" value="Bacteria"/>
</dbReference>
<keyword evidence="4" id="KW-1185">Reference proteome</keyword>
<evidence type="ECO:0000313" key="3">
    <source>
        <dbReference type="EMBL" id="CCJ33920.1"/>
    </source>
</evidence>
<evidence type="ECO:0000313" key="4">
    <source>
        <dbReference type="Proteomes" id="UP000007652"/>
    </source>
</evidence>
<dbReference type="PROSITE" id="PS00175">
    <property type="entry name" value="PG_MUTASE"/>
    <property type="match status" value="1"/>
</dbReference>